<keyword evidence="2" id="KW-1185">Reference proteome</keyword>
<evidence type="ECO:0000313" key="2">
    <source>
        <dbReference type="Proteomes" id="UP000034228"/>
    </source>
</evidence>
<organism evidence="1 2">
    <name type="scientific">Arsukibacterium ikkense</name>
    <dbReference type="NCBI Taxonomy" id="336831"/>
    <lineage>
        <taxon>Bacteria</taxon>
        <taxon>Pseudomonadati</taxon>
        <taxon>Pseudomonadota</taxon>
        <taxon>Gammaproteobacteria</taxon>
        <taxon>Chromatiales</taxon>
        <taxon>Chromatiaceae</taxon>
        <taxon>Arsukibacterium</taxon>
    </lineage>
</organism>
<dbReference type="InterPro" id="IPR007263">
    <property type="entry name" value="DCC1-like"/>
</dbReference>
<dbReference type="PANTHER" id="PTHR34290">
    <property type="entry name" value="SI:CH73-390P7.2"/>
    <property type="match status" value="1"/>
</dbReference>
<dbReference type="Proteomes" id="UP000034228">
    <property type="component" value="Unassembled WGS sequence"/>
</dbReference>
<sequence length="114" mass="12798">MKKLFYDGSCKLCQREINALAPKLTPHLQLVDISTGGFNGYAGVSKGAMMQQIHLWDQDHFIIGIDASLHYWQLAGYRKLVAFLRLAPCYWLASKAYGIWARSRAKCSDGDCAL</sequence>
<proteinExistence type="predicted"/>
<dbReference type="OrthoDB" id="5294764at2"/>
<dbReference type="AlphaFoldDB" id="A0A0M2V5F3"/>
<dbReference type="GO" id="GO:0015035">
    <property type="term" value="F:protein-disulfide reductase activity"/>
    <property type="evidence" value="ECO:0007669"/>
    <property type="project" value="InterPro"/>
</dbReference>
<dbReference type="InterPro" id="IPR044691">
    <property type="entry name" value="DCC1_Trx"/>
</dbReference>
<reference evidence="1 2" key="1">
    <citation type="submission" date="2015-03" db="EMBL/GenBank/DDBJ databases">
        <title>Draft genome sequences of two protease-producing strains of Arsukibacterium isolated from two cold and alkaline environments.</title>
        <authorList>
            <person name="Lylloff J.E."/>
            <person name="Skov L.B."/>
            <person name="Jepsen M."/>
            <person name="Hallin P.F."/>
            <person name="Sorensen S.J."/>
            <person name="Stougaard P."/>
            <person name="Glaring M.A."/>
        </authorList>
    </citation>
    <scope>NUCLEOTIDE SEQUENCE [LARGE SCALE GENOMIC DNA]</scope>
    <source>
        <strain evidence="1 2">GCM72</strain>
    </source>
</reference>
<dbReference type="PATRIC" id="fig|336831.14.peg.2763"/>
<dbReference type="PANTHER" id="PTHR34290:SF2">
    <property type="entry name" value="OS04G0668800 PROTEIN"/>
    <property type="match status" value="1"/>
</dbReference>
<evidence type="ECO:0000313" key="1">
    <source>
        <dbReference type="EMBL" id="KKO45856.1"/>
    </source>
</evidence>
<name>A0A0M2V5F3_9GAMM</name>
<evidence type="ECO:0008006" key="3">
    <source>
        <dbReference type="Google" id="ProtNLM"/>
    </source>
</evidence>
<comment type="caution">
    <text evidence="1">The sequence shown here is derived from an EMBL/GenBank/DDBJ whole genome shotgun (WGS) entry which is preliminary data.</text>
</comment>
<dbReference type="EMBL" id="LAHO01000007">
    <property type="protein sequence ID" value="KKO45856.1"/>
    <property type="molecule type" value="Genomic_DNA"/>
</dbReference>
<gene>
    <name evidence="1" type="ORF">WG68_08935</name>
</gene>
<accession>A0A0M2V5F3</accession>
<dbReference type="STRING" id="336831.WG68_08935"/>
<dbReference type="Pfam" id="PF04134">
    <property type="entry name" value="DCC1-like"/>
    <property type="match status" value="1"/>
</dbReference>
<protein>
    <recommendedName>
        <fullName evidence="3">Thiol-disulfide oxidoreductase</fullName>
    </recommendedName>
</protein>